<name>A0A0D0KU71_AGRTU</name>
<proteinExistence type="predicted"/>
<sequence length="66" mass="7422">MVTLQFSMGPSAVFDQSKRWMTSAASPLSGKQDGREEPAGIQNSRRKNAIRLLKVFSFTSQRKFLT</sequence>
<comment type="caution">
    <text evidence="2">The sequence shown here is derived from an EMBL/GenBank/DDBJ whole genome shotgun (WGS) entry which is preliminary data.</text>
</comment>
<evidence type="ECO:0000256" key="1">
    <source>
        <dbReference type="SAM" id="MobiDB-lite"/>
    </source>
</evidence>
<reference evidence="2 3" key="1">
    <citation type="submission" date="2014-12" db="EMBL/GenBank/DDBJ databases">
        <title>16Stimator: statistical estimation of ribosomal gene copy numbers from draft genome assemblies.</title>
        <authorList>
            <person name="Perisin M.A."/>
            <person name="Vetter M."/>
            <person name="Gilbert J.A."/>
            <person name="Bergelson J."/>
        </authorList>
    </citation>
    <scope>NUCLEOTIDE SEQUENCE [LARGE SCALE GENOMIC DNA]</scope>
    <source>
        <strain evidence="2 3">MEJ076</strain>
    </source>
</reference>
<evidence type="ECO:0000313" key="3">
    <source>
        <dbReference type="Proteomes" id="UP000035017"/>
    </source>
</evidence>
<feature type="region of interest" description="Disordered" evidence="1">
    <location>
        <begin position="23"/>
        <end position="44"/>
    </location>
</feature>
<dbReference type="EMBL" id="JXQV01000012">
    <property type="protein sequence ID" value="KIQ01832.1"/>
    <property type="molecule type" value="Genomic_DNA"/>
</dbReference>
<gene>
    <name evidence="2" type="ORF">RU07_13840</name>
</gene>
<dbReference type="Proteomes" id="UP000035017">
    <property type="component" value="Unassembled WGS sequence"/>
</dbReference>
<protein>
    <submittedName>
        <fullName evidence="2">Uncharacterized protein</fullName>
    </submittedName>
</protein>
<accession>A0A0D0KU71</accession>
<organism evidence="2 3">
    <name type="scientific">Agrobacterium tumefaciens</name>
    <dbReference type="NCBI Taxonomy" id="358"/>
    <lineage>
        <taxon>Bacteria</taxon>
        <taxon>Pseudomonadati</taxon>
        <taxon>Pseudomonadota</taxon>
        <taxon>Alphaproteobacteria</taxon>
        <taxon>Hyphomicrobiales</taxon>
        <taxon>Rhizobiaceae</taxon>
        <taxon>Rhizobium/Agrobacterium group</taxon>
        <taxon>Agrobacterium</taxon>
        <taxon>Agrobacterium tumefaciens complex</taxon>
    </lineage>
</organism>
<dbReference type="AlphaFoldDB" id="A0A0D0KU71"/>
<evidence type="ECO:0000313" key="2">
    <source>
        <dbReference type="EMBL" id="KIQ01832.1"/>
    </source>
</evidence>